<accession>A0A0N4ZGF4</accession>
<feature type="region of interest" description="Disordered" evidence="1">
    <location>
        <begin position="1"/>
        <end position="20"/>
    </location>
</feature>
<dbReference type="Proteomes" id="UP000038045">
    <property type="component" value="Unplaced"/>
</dbReference>
<evidence type="ECO:0000313" key="2">
    <source>
        <dbReference type="Proteomes" id="UP000038045"/>
    </source>
</evidence>
<sequence>MRREVDRRHPRQSHDRRPAVGLCRRHPVRARPRRRAAPRLDRPLALAVRGAVGGGRTRTSARELGRVFVRDVFVGIDRRHVIFGVQGVQQLEQGADGVAGDGHLRLRLPHDGGRLRVAQHLGHGLGHVVQVFIGGPDDVARRVLIDVRLDQIALDVRCAGLDGGFHDFVFGASLGLVGDLADLIPHEGDRVHLAQRAAVLLEGRADVRGRTVAVVGQGLDDDRHAARAVALVADLFHRIDVAARGLVDGPLDDVLGQAFGLGVVDRQTQARVHRRIGHARLGGDGDFARQLGEQLGPRRVCAALAVHDVLEFGMAGHESRCQISETLPADGSPDHADHHPRRRPAPHGRRASLCRQPPLEPRDPHPRRSRSGRGARRHQGGGPVPLRPFRHQRRPPPSPAHGPGSRGGGRGRGPGRRRRGPGRRRSRRHGLHAVVRPLQPLRRGPPRPVRAGRRRQRPGRTADRPPRPARRIRAAEPPHRLLRLRRARRRLAPLPGQDRPRPVV</sequence>
<feature type="compositionally biased region" description="Basic residues" evidence="1">
    <location>
        <begin position="413"/>
        <end position="431"/>
    </location>
</feature>
<feature type="compositionally biased region" description="Basic residues" evidence="1">
    <location>
        <begin position="338"/>
        <end position="352"/>
    </location>
</feature>
<evidence type="ECO:0000256" key="1">
    <source>
        <dbReference type="SAM" id="MobiDB-lite"/>
    </source>
</evidence>
<dbReference type="WBParaSite" id="PTRK_0000686200.1">
    <property type="protein sequence ID" value="PTRK_0000686200.1"/>
    <property type="gene ID" value="PTRK_0000686200"/>
</dbReference>
<reference evidence="3" key="1">
    <citation type="submission" date="2017-02" db="UniProtKB">
        <authorList>
            <consortium name="WormBaseParasite"/>
        </authorList>
    </citation>
    <scope>IDENTIFICATION</scope>
</reference>
<feature type="compositionally biased region" description="Basic residues" evidence="1">
    <location>
        <begin position="367"/>
        <end position="379"/>
    </location>
</feature>
<name>A0A0N4ZGF4_PARTI</name>
<feature type="compositionally biased region" description="Basic residues" evidence="1">
    <location>
        <begin position="480"/>
        <end position="491"/>
    </location>
</feature>
<protein>
    <submittedName>
        <fullName evidence="3">LigA</fullName>
    </submittedName>
</protein>
<feature type="region of interest" description="Disordered" evidence="1">
    <location>
        <begin position="325"/>
        <end position="504"/>
    </location>
</feature>
<organism evidence="2 3">
    <name type="scientific">Parastrongyloides trichosuri</name>
    <name type="common">Possum-specific nematode worm</name>
    <dbReference type="NCBI Taxonomy" id="131310"/>
    <lineage>
        <taxon>Eukaryota</taxon>
        <taxon>Metazoa</taxon>
        <taxon>Ecdysozoa</taxon>
        <taxon>Nematoda</taxon>
        <taxon>Chromadorea</taxon>
        <taxon>Rhabditida</taxon>
        <taxon>Tylenchina</taxon>
        <taxon>Panagrolaimomorpha</taxon>
        <taxon>Strongyloidoidea</taxon>
        <taxon>Strongyloididae</taxon>
        <taxon>Parastrongyloides</taxon>
    </lineage>
</organism>
<keyword evidence="2" id="KW-1185">Reference proteome</keyword>
<proteinExistence type="predicted"/>
<evidence type="ECO:0000313" key="3">
    <source>
        <dbReference type="WBParaSite" id="PTRK_0000686200.1"/>
    </source>
</evidence>
<feature type="compositionally biased region" description="Basic and acidic residues" evidence="1">
    <location>
        <begin position="1"/>
        <end position="18"/>
    </location>
</feature>
<dbReference type="AlphaFoldDB" id="A0A0N4ZGF4"/>